<evidence type="ECO:0008006" key="3">
    <source>
        <dbReference type="Google" id="ProtNLM"/>
    </source>
</evidence>
<gene>
    <name evidence="1" type="ORF">ColSpa_02668</name>
</gene>
<dbReference type="GeneID" id="73323470"/>
<proteinExistence type="predicted"/>
<sequence length="119" mass="12987">MATEPFPTLTSITGGCLCERCFCAACGSFLFWRAEDEATLDLAVGCIDPEFLFGEERRARDEEDGSGAKGTRDEGFGRALAGARTHVWCANEVAGVTDGMLRGKKMERDTRHGVVLYED</sequence>
<comment type="caution">
    <text evidence="1">The sequence shown here is derived from an EMBL/GenBank/DDBJ whole genome shotgun (WGS) entry which is preliminary data.</text>
</comment>
<keyword evidence="2" id="KW-1185">Reference proteome</keyword>
<organism evidence="1 2">
    <name type="scientific">Colletotrichum spaethianum</name>
    <dbReference type="NCBI Taxonomy" id="700344"/>
    <lineage>
        <taxon>Eukaryota</taxon>
        <taxon>Fungi</taxon>
        <taxon>Dikarya</taxon>
        <taxon>Ascomycota</taxon>
        <taxon>Pezizomycotina</taxon>
        <taxon>Sordariomycetes</taxon>
        <taxon>Hypocreomycetidae</taxon>
        <taxon>Glomerellales</taxon>
        <taxon>Glomerellaceae</taxon>
        <taxon>Colletotrichum</taxon>
        <taxon>Colletotrichum spaethianum species complex</taxon>
    </lineage>
</organism>
<dbReference type="EMBL" id="BQXU01000005">
    <property type="protein sequence ID" value="GKT42487.1"/>
    <property type="molecule type" value="Genomic_DNA"/>
</dbReference>
<evidence type="ECO:0000313" key="1">
    <source>
        <dbReference type="EMBL" id="GKT42487.1"/>
    </source>
</evidence>
<reference evidence="1 2" key="1">
    <citation type="submission" date="2022-03" db="EMBL/GenBank/DDBJ databases">
        <title>Genome data of Colletotrichum spp.</title>
        <authorList>
            <person name="Utami Y.D."/>
            <person name="Hiruma K."/>
        </authorList>
    </citation>
    <scope>NUCLEOTIDE SEQUENCE [LARGE SCALE GENOMIC DNA]</scope>
    <source>
        <strain evidence="1 2">MAFF 239500</strain>
    </source>
</reference>
<dbReference type="Gene3D" id="3.90.1590.10">
    <property type="entry name" value="glutathione-dependent formaldehyde- activating enzyme (gfa)"/>
    <property type="match status" value="1"/>
</dbReference>
<evidence type="ECO:0000313" key="2">
    <source>
        <dbReference type="Proteomes" id="UP001055115"/>
    </source>
</evidence>
<dbReference type="Proteomes" id="UP001055115">
    <property type="component" value="Unassembled WGS sequence"/>
</dbReference>
<dbReference type="AlphaFoldDB" id="A0AA37NUU8"/>
<accession>A0AA37NUU8</accession>
<dbReference type="RefSeq" id="XP_049124837.1">
    <property type="nucleotide sequence ID" value="XM_049268880.1"/>
</dbReference>
<name>A0AA37NUU8_9PEZI</name>
<protein>
    <recommendedName>
        <fullName evidence="3">CENP-V/GFA domain-containing protein</fullName>
    </recommendedName>
</protein>
<dbReference type="InterPro" id="IPR011057">
    <property type="entry name" value="Mss4-like_sf"/>
</dbReference>
<dbReference type="SUPFAM" id="SSF51316">
    <property type="entry name" value="Mss4-like"/>
    <property type="match status" value="1"/>
</dbReference>